<gene>
    <name evidence="1" type="ORF">NEICINOT_04545</name>
</gene>
<name>D0W4E7_NEICI</name>
<reference evidence="1 2" key="1">
    <citation type="submission" date="2009-10" db="EMBL/GenBank/DDBJ databases">
        <authorList>
            <person name="Weinstock G."/>
            <person name="Sodergren E."/>
            <person name="Clifton S."/>
            <person name="Fulton L."/>
            <person name="Fulton B."/>
            <person name="Courtney L."/>
            <person name="Fronick C."/>
            <person name="Harrison M."/>
            <person name="Strong C."/>
            <person name="Farmer C."/>
            <person name="Delahaunty K."/>
            <person name="Markovic C."/>
            <person name="Hall O."/>
            <person name="Minx P."/>
            <person name="Tomlinson C."/>
            <person name="Mitreva M."/>
            <person name="Nelson J."/>
            <person name="Hou S."/>
            <person name="Wollam A."/>
            <person name="Pepin K.H."/>
            <person name="Johnson M."/>
            <person name="Bhonagiri V."/>
            <person name="Nash W.E."/>
            <person name="Warren W."/>
            <person name="Chinwalla A."/>
            <person name="Mardis E.R."/>
            <person name="Wilson R.K."/>
        </authorList>
    </citation>
    <scope>NUCLEOTIDE SEQUENCE [LARGE SCALE GENOMIC DNA]</scope>
    <source>
        <strain evidence="1 2">ATCC 14685</strain>
    </source>
</reference>
<comment type="caution">
    <text evidence="1">The sequence shown here is derived from an EMBL/GenBank/DDBJ whole genome shotgun (WGS) entry which is preliminary data.</text>
</comment>
<proteinExistence type="predicted"/>
<dbReference type="AlphaFoldDB" id="D0W4E7"/>
<organism evidence="1 2">
    <name type="scientific">Neisseria cinerea ATCC 14685</name>
    <dbReference type="NCBI Taxonomy" id="546262"/>
    <lineage>
        <taxon>Bacteria</taxon>
        <taxon>Pseudomonadati</taxon>
        <taxon>Pseudomonadota</taxon>
        <taxon>Betaproteobacteria</taxon>
        <taxon>Neisseriales</taxon>
        <taxon>Neisseriaceae</taxon>
        <taxon>Neisseria</taxon>
    </lineage>
</organism>
<protein>
    <submittedName>
        <fullName evidence="1">Uncharacterized protein</fullName>
    </submittedName>
</protein>
<sequence length="39" mass="4380">MMSPSRSGNGIFHENGKLENHIYVCRFPFPVPASEPYAV</sequence>
<accession>D0W4E7</accession>
<dbReference type="EMBL" id="ACDY02000009">
    <property type="protein sequence ID" value="EEZ71274.1"/>
    <property type="molecule type" value="Genomic_DNA"/>
</dbReference>
<evidence type="ECO:0000313" key="2">
    <source>
        <dbReference type="Proteomes" id="UP000003294"/>
    </source>
</evidence>
<dbReference type="Proteomes" id="UP000003294">
    <property type="component" value="Unassembled WGS sequence"/>
</dbReference>
<evidence type="ECO:0000313" key="1">
    <source>
        <dbReference type="EMBL" id="EEZ71274.1"/>
    </source>
</evidence>